<dbReference type="InterPro" id="IPR019692">
    <property type="entry name" value="CFP-6_PH"/>
</dbReference>
<keyword evidence="4" id="KW-1185">Reference proteome</keyword>
<comment type="caution">
    <text evidence="3">The sequence shown here is derived from an EMBL/GenBank/DDBJ whole genome shotgun (WGS) entry which is preliminary data.</text>
</comment>
<protein>
    <submittedName>
        <fullName evidence="3">Membrane protein</fullName>
    </submittedName>
</protein>
<organism evidence="3 4">
    <name type="scientific">Nocardiopsis kunsanensis</name>
    <dbReference type="NCBI Taxonomy" id="141693"/>
    <lineage>
        <taxon>Bacteria</taxon>
        <taxon>Bacillati</taxon>
        <taxon>Actinomycetota</taxon>
        <taxon>Actinomycetes</taxon>
        <taxon>Streptosporangiales</taxon>
        <taxon>Nocardiopsidaceae</taxon>
        <taxon>Nocardiopsis</taxon>
    </lineage>
</organism>
<reference evidence="3 4" key="1">
    <citation type="journal article" date="2014" name="Int. J. Syst. Evol. Microbiol.">
        <title>Complete genome sequence of Corynebacterium casei LMG S-19264T (=DSM 44701T), isolated from a smear-ripened cheese.</title>
        <authorList>
            <consortium name="US DOE Joint Genome Institute (JGI-PGF)"/>
            <person name="Walter F."/>
            <person name="Albersmeier A."/>
            <person name="Kalinowski J."/>
            <person name="Ruckert C."/>
        </authorList>
    </citation>
    <scope>NUCLEOTIDE SEQUENCE [LARGE SCALE GENOMIC DNA]</scope>
    <source>
        <strain evidence="3 4">KCTC 19473</strain>
    </source>
</reference>
<feature type="domain" description="Low molecular weight protein antigen 6 PH" evidence="2">
    <location>
        <begin position="69"/>
        <end position="138"/>
    </location>
</feature>
<evidence type="ECO:0000256" key="1">
    <source>
        <dbReference type="SAM" id="Phobius"/>
    </source>
</evidence>
<dbReference type="RefSeq" id="WP_193517131.1">
    <property type="nucleotide sequence ID" value="NZ_BMXL01000001.1"/>
</dbReference>
<proteinExistence type="predicted"/>
<feature type="transmembrane region" description="Helical" evidence="1">
    <location>
        <begin position="21"/>
        <end position="45"/>
    </location>
</feature>
<dbReference type="AlphaFoldDB" id="A0A918X6F8"/>
<dbReference type="EMBL" id="BMXL01000001">
    <property type="protein sequence ID" value="GHD15182.1"/>
    <property type="molecule type" value="Genomic_DNA"/>
</dbReference>
<accession>A0A918X6F8</accession>
<keyword evidence="1" id="KW-0472">Membrane</keyword>
<keyword evidence="1" id="KW-1133">Transmembrane helix</keyword>
<keyword evidence="1" id="KW-0812">Transmembrane</keyword>
<evidence type="ECO:0000313" key="3">
    <source>
        <dbReference type="EMBL" id="GHD15182.1"/>
    </source>
</evidence>
<feature type="transmembrane region" description="Helical" evidence="1">
    <location>
        <begin position="51"/>
        <end position="68"/>
    </location>
</feature>
<evidence type="ECO:0000259" key="2">
    <source>
        <dbReference type="Pfam" id="PF10756"/>
    </source>
</evidence>
<dbReference type="Proteomes" id="UP000654947">
    <property type="component" value="Unassembled WGS sequence"/>
</dbReference>
<sequence>MDEAVSTPEVPHTWRPRAVRMVAYGLGLLIVVTFAVMAVILPMDWRTLDRVMLVGLGLLVAGGLHLLGRPRLTVEEDRVLVVNGIRTHVLSWQEIFDIQMPEGEPWPCVDLSDGTSLPVMGIQSTDGESARQAVEGFRVMLRRGEADEPDLS</sequence>
<dbReference type="Pfam" id="PF10756">
    <property type="entry name" value="bPH_6"/>
    <property type="match status" value="1"/>
</dbReference>
<evidence type="ECO:0000313" key="4">
    <source>
        <dbReference type="Proteomes" id="UP000654947"/>
    </source>
</evidence>
<name>A0A918X6F8_9ACTN</name>
<gene>
    <name evidence="3" type="ORF">GCM10007147_02050</name>
</gene>